<evidence type="ECO:0000313" key="4">
    <source>
        <dbReference type="Proteomes" id="UP001206128"/>
    </source>
</evidence>
<sequence length="201" mass="20921">MLNRSLRVRPATTAPDLADEILARAPAPPQRGWVLRAALGVVAVAQLALGLSQLLAVDAAEHSHGAAEMAGHLFNESTAWNLALGIGLGWVALRARDAAGLLPVLSGFVLLLVVLSVHDLITGAATTTRVASHGLLVLGLGLLYAVHRQCRDRGAPTPGRPDAATSPDDDIDTDGDLDQPAGRGIRPGRPPLRPASHRRAA</sequence>
<dbReference type="Proteomes" id="UP001206128">
    <property type="component" value="Unassembled WGS sequence"/>
</dbReference>
<dbReference type="AlphaFoldDB" id="A0AAE3KI76"/>
<feature type="transmembrane region" description="Helical" evidence="2">
    <location>
        <begin position="33"/>
        <end position="57"/>
    </location>
</feature>
<name>A0AAE3KI76_9PSEU</name>
<organism evidence="3 4">
    <name type="scientific">Goodfellowiella coeruleoviolacea</name>
    <dbReference type="NCBI Taxonomy" id="334858"/>
    <lineage>
        <taxon>Bacteria</taxon>
        <taxon>Bacillati</taxon>
        <taxon>Actinomycetota</taxon>
        <taxon>Actinomycetes</taxon>
        <taxon>Pseudonocardiales</taxon>
        <taxon>Pseudonocardiaceae</taxon>
        <taxon>Goodfellowiella</taxon>
    </lineage>
</organism>
<keyword evidence="4" id="KW-1185">Reference proteome</keyword>
<feature type="transmembrane region" description="Helical" evidence="2">
    <location>
        <begin position="130"/>
        <end position="146"/>
    </location>
</feature>
<comment type="caution">
    <text evidence="3">The sequence shown here is derived from an EMBL/GenBank/DDBJ whole genome shotgun (WGS) entry which is preliminary data.</text>
</comment>
<feature type="region of interest" description="Disordered" evidence="1">
    <location>
        <begin position="153"/>
        <end position="201"/>
    </location>
</feature>
<protein>
    <submittedName>
        <fullName evidence="3">Anti-sigma-YlaC factor YlaD, contains Zn-finger domain</fullName>
    </submittedName>
</protein>
<gene>
    <name evidence="3" type="ORF">LX83_004550</name>
</gene>
<reference evidence="3" key="1">
    <citation type="submission" date="2022-06" db="EMBL/GenBank/DDBJ databases">
        <title>Genomic Encyclopedia of Archaeal and Bacterial Type Strains, Phase II (KMG-II): from individual species to whole genera.</title>
        <authorList>
            <person name="Goeker M."/>
        </authorList>
    </citation>
    <scope>NUCLEOTIDE SEQUENCE</scope>
    <source>
        <strain evidence="3">DSM 43935</strain>
    </source>
</reference>
<dbReference type="EMBL" id="JAMTCK010000011">
    <property type="protein sequence ID" value="MCP2167677.1"/>
    <property type="molecule type" value="Genomic_DNA"/>
</dbReference>
<keyword evidence="2" id="KW-0472">Membrane</keyword>
<feature type="transmembrane region" description="Helical" evidence="2">
    <location>
        <begin position="77"/>
        <end position="93"/>
    </location>
</feature>
<evidence type="ECO:0000313" key="3">
    <source>
        <dbReference type="EMBL" id="MCP2167677.1"/>
    </source>
</evidence>
<evidence type="ECO:0000256" key="1">
    <source>
        <dbReference type="SAM" id="MobiDB-lite"/>
    </source>
</evidence>
<proteinExistence type="predicted"/>
<accession>A0AAE3KI76</accession>
<evidence type="ECO:0000256" key="2">
    <source>
        <dbReference type="SAM" id="Phobius"/>
    </source>
</evidence>
<keyword evidence="2" id="KW-1133">Transmembrane helix</keyword>
<feature type="compositionally biased region" description="Acidic residues" evidence="1">
    <location>
        <begin position="167"/>
        <end position="177"/>
    </location>
</feature>
<keyword evidence="2" id="KW-0812">Transmembrane</keyword>
<feature type="transmembrane region" description="Helical" evidence="2">
    <location>
        <begin position="100"/>
        <end position="118"/>
    </location>
</feature>